<feature type="region of interest" description="Disordered" evidence="1">
    <location>
        <begin position="60"/>
        <end position="132"/>
    </location>
</feature>
<proteinExistence type="predicted"/>
<protein>
    <recommendedName>
        <fullName evidence="4">Reverse transcriptase domain-containing protein</fullName>
    </recommendedName>
</protein>
<feature type="compositionally biased region" description="Polar residues" evidence="1">
    <location>
        <begin position="207"/>
        <end position="218"/>
    </location>
</feature>
<dbReference type="PANTHER" id="PTHR21301:SF10">
    <property type="entry name" value="REVERSE TRANSCRIPTASE DOMAIN-CONTAINING PROTEIN"/>
    <property type="match status" value="1"/>
</dbReference>
<feature type="compositionally biased region" description="Low complexity" evidence="1">
    <location>
        <begin position="28"/>
        <end position="39"/>
    </location>
</feature>
<feature type="region of interest" description="Disordered" evidence="1">
    <location>
        <begin position="181"/>
        <end position="222"/>
    </location>
</feature>
<evidence type="ECO:0000313" key="3">
    <source>
        <dbReference type="Proteomes" id="UP000663828"/>
    </source>
</evidence>
<feature type="compositionally biased region" description="Low complexity" evidence="1">
    <location>
        <begin position="91"/>
        <end position="114"/>
    </location>
</feature>
<evidence type="ECO:0000313" key="2">
    <source>
        <dbReference type="EMBL" id="CAF1516245.1"/>
    </source>
</evidence>
<keyword evidence="3" id="KW-1185">Reference proteome</keyword>
<dbReference type="AlphaFoldDB" id="A0A815UAM7"/>
<evidence type="ECO:0008006" key="4">
    <source>
        <dbReference type="Google" id="ProtNLM"/>
    </source>
</evidence>
<dbReference type="PANTHER" id="PTHR21301">
    <property type="entry name" value="REVERSE TRANSCRIPTASE"/>
    <property type="match status" value="1"/>
</dbReference>
<comment type="caution">
    <text evidence="2">The sequence shown here is derived from an EMBL/GenBank/DDBJ whole genome shotgun (WGS) entry which is preliminary data.</text>
</comment>
<sequence>MTIATRSIHFRIRTVRLRAQARARTMKPNSSPNSNPNPNLRTELEPEHIFNMNRHTTYKSQPITSSSKQISEDHTNLSHSQPQNLTTRESNGANNNSNNPQQQQEETTTTTTTTTRKKKKKKSRGDRKRQRYVAKLYKQGLTKTEVDNLRNQYNKNNQGQSNEQTTTISYMEEEFLVTTVDQEPVENEHTRKPQTQKRRGEKRSRGINMSMSQMSISDLSKKRQRTTTMNNINEQADITQSTTDTIQLTMDSKKPKYLQVDNEIFKKMLTQSSTEAEAYINQLLDTSEKLDFVRTYAHLLSNSSYWKFEENYWKHYHTECTTGSIWSSPLETKIVKENNLCRFKFKTEIQLNKHQKLINDRIQELENKLNQHKQKSIHTSFDMDRLLTIITAFVTQGQKKLAKEFEDKKLLLQYDVKDNRCVKRFYDMSPTQDQICLAKIIWQATREKLKAEEKVAILKQRIYTKRLPASFVLLDHSIDNMEQMLKQPIFNEDKRAELSYQITTAEEAVRSHTNIIAEQKKKFIDSANGQVPLPKSLIQLNNNITARQTNLTQRQQIILKQKLSVFDRAPMVMNVAGTIGAMQLSYLTYGPKYVPPCQSRFPSKFIDTTITRQHDQIVNNFKKGFYDNCVSCSDQRAIDFFITVKNSLHRFHTMPLPPKLYARVQYKYRNIKHIRRRIKESNVILRPTDKSKVFHLANAHSYHQKALQYMQETNAYREITSDINPCHDHVQKIGTPLRPIVPSIKAAATGVSHFLDLRLRPLFDEVAKETTFINNLHFVRTLEKYRDSGRLSSTALFLSGDVANLYTMIPRDGAILALLKFLNKYTQNHRIVGMTIDTITKLARLVLDTNCFVFEDKYYLQIRGGAMGSPFTMTLANIYMFEWEQSLIEY</sequence>
<name>A0A815UAM7_ADIRI</name>
<evidence type="ECO:0000256" key="1">
    <source>
        <dbReference type="SAM" id="MobiDB-lite"/>
    </source>
</evidence>
<feature type="region of interest" description="Disordered" evidence="1">
    <location>
        <begin position="20"/>
        <end position="42"/>
    </location>
</feature>
<dbReference type="EMBL" id="CAJNOR010004616">
    <property type="protein sequence ID" value="CAF1516245.1"/>
    <property type="molecule type" value="Genomic_DNA"/>
</dbReference>
<dbReference type="Proteomes" id="UP000663828">
    <property type="component" value="Unassembled WGS sequence"/>
</dbReference>
<feature type="compositionally biased region" description="Polar residues" evidence="1">
    <location>
        <begin position="77"/>
        <end position="90"/>
    </location>
</feature>
<accession>A0A815UAM7</accession>
<organism evidence="2 3">
    <name type="scientific">Adineta ricciae</name>
    <name type="common">Rotifer</name>
    <dbReference type="NCBI Taxonomy" id="249248"/>
    <lineage>
        <taxon>Eukaryota</taxon>
        <taxon>Metazoa</taxon>
        <taxon>Spiralia</taxon>
        <taxon>Gnathifera</taxon>
        <taxon>Rotifera</taxon>
        <taxon>Eurotatoria</taxon>
        <taxon>Bdelloidea</taxon>
        <taxon>Adinetida</taxon>
        <taxon>Adinetidae</taxon>
        <taxon>Adineta</taxon>
    </lineage>
</organism>
<feature type="compositionally biased region" description="Basic residues" evidence="1">
    <location>
        <begin position="115"/>
        <end position="132"/>
    </location>
</feature>
<feature type="compositionally biased region" description="Basic residues" evidence="1">
    <location>
        <begin position="192"/>
        <end position="202"/>
    </location>
</feature>
<reference evidence="2" key="1">
    <citation type="submission" date="2021-02" db="EMBL/GenBank/DDBJ databases">
        <authorList>
            <person name="Nowell W R."/>
        </authorList>
    </citation>
    <scope>NUCLEOTIDE SEQUENCE</scope>
</reference>
<gene>
    <name evidence="2" type="ORF">XAT740_LOCUS40514</name>
</gene>
<feature type="compositionally biased region" description="Polar residues" evidence="1">
    <location>
        <begin position="60"/>
        <end position="69"/>
    </location>
</feature>